<proteinExistence type="predicted"/>
<gene>
    <name evidence="1" type="ORF">POM88_012557</name>
</gene>
<name>A0AAD8IXM0_9APIA</name>
<dbReference type="EMBL" id="JAUIZM010000003">
    <property type="protein sequence ID" value="KAK1393501.1"/>
    <property type="molecule type" value="Genomic_DNA"/>
</dbReference>
<evidence type="ECO:0000313" key="2">
    <source>
        <dbReference type="Proteomes" id="UP001237642"/>
    </source>
</evidence>
<reference evidence="1" key="2">
    <citation type="submission" date="2023-05" db="EMBL/GenBank/DDBJ databases">
        <authorList>
            <person name="Schelkunov M.I."/>
        </authorList>
    </citation>
    <scope>NUCLEOTIDE SEQUENCE</scope>
    <source>
        <strain evidence="1">Hsosn_3</strain>
        <tissue evidence="1">Leaf</tissue>
    </source>
</reference>
<protein>
    <submittedName>
        <fullName evidence="1">Uncharacterized protein</fullName>
    </submittedName>
</protein>
<reference evidence="1" key="1">
    <citation type="submission" date="2023-02" db="EMBL/GenBank/DDBJ databases">
        <title>Genome of toxic invasive species Heracleum sosnowskyi carries increased number of genes despite the absence of recent whole-genome duplications.</title>
        <authorList>
            <person name="Schelkunov M."/>
            <person name="Shtratnikova V."/>
            <person name="Makarenko M."/>
            <person name="Klepikova A."/>
            <person name="Omelchenko D."/>
            <person name="Novikova G."/>
            <person name="Obukhova E."/>
            <person name="Bogdanov V."/>
            <person name="Penin A."/>
            <person name="Logacheva M."/>
        </authorList>
    </citation>
    <scope>NUCLEOTIDE SEQUENCE</scope>
    <source>
        <strain evidence="1">Hsosn_3</strain>
        <tissue evidence="1">Leaf</tissue>
    </source>
</reference>
<keyword evidence="2" id="KW-1185">Reference proteome</keyword>
<organism evidence="1 2">
    <name type="scientific">Heracleum sosnowskyi</name>
    <dbReference type="NCBI Taxonomy" id="360622"/>
    <lineage>
        <taxon>Eukaryota</taxon>
        <taxon>Viridiplantae</taxon>
        <taxon>Streptophyta</taxon>
        <taxon>Embryophyta</taxon>
        <taxon>Tracheophyta</taxon>
        <taxon>Spermatophyta</taxon>
        <taxon>Magnoliopsida</taxon>
        <taxon>eudicotyledons</taxon>
        <taxon>Gunneridae</taxon>
        <taxon>Pentapetalae</taxon>
        <taxon>asterids</taxon>
        <taxon>campanulids</taxon>
        <taxon>Apiales</taxon>
        <taxon>Apiaceae</taxon>
        <taxon>Apioideae</taxon>
        <taxon>apioid superclade</taxon>
        <taxon>Tordylieae</taxon>
        <taxon>Tordyliinae</taxon>
        <taxon>Heracleum</taxon>
    </lineage>
</organism>
<comment type="caution">
    <text evidence="1">The sequence shown here is derived from an EMBL/GenBank/DDBJ whole genome shotgun (WGS) entry which is preliminary data.</text>
</comment>
<evidence type="ECO:0000313" key="1">
    <source>
        <dbReference type="EMBL" id="KAK1393501.1"/>
    </source>
</evidence>
<accession>A0AAD8IXM0</accession>
<dbReference type="AlphaFoldDB" id="A0AAD8IXM0"/>
<sequence length="115" mass="13446">MQTFMNSCIGNKEAEICHKVSQFEKGEMIFDDDDECYAKDEILGCSVLCKRFEYLGHPTMCIWDMQSYNIEGVQGALRLDEQLEVKMEVSALDGTKWEQNGKLWRHLDASWVRNW</sequence>
<dbReference type="Proteomes" id="UP001237642">
    <property type="component" value="Unassembled WGS sequence"/>
</dbReference>